<dbReference type="EMBL" id="LVVM01002631">
    <property type="protein sequence ID" value="OJA16358.1"/>
    <property type="molecule type" value="Genomic_DNA"/>
</dbReference>
<accession>A0A1J8Q422</accession>
<keyword evidence="2" id="KW-0812">Transmembrane</keyword>
<gene>
    <name evidence="3" type="ORF">AZE42_07819</name>
</gene>
<feature type="transmembrane region" description="Helical" evidence="2">
    <location>
        <begin position="129"/>
        <end position="149"/>
    </location>
</feature>
<sequence>MSVIFSIIRIAKHSVSKVHRQVTYLTAASFACMWVAILVQKIGACHFHSCRMGRGLALSQLITDVVADVALVAVPLHLWKNVGLSRGRKILVLSAFSSSILITVITIPLSIILFTPHTLKTLVFAHVKAALSLVICNLLVIVTFIYRVFCKEMFDLDESFVSTGLFTSMVVVQYQSGTNAEPSTSVQEGAMKSKMEEEGVLSHDA</sequence>
<keyword evidence="4" id="KW-1185">Reference proteome</keyword>
<keyword evidence="2" id="KW-0472">Membrane</keyword>
<feature type="transmembrane region" description="Helical" evidence="2">
    <location>
        <begin position="21"/>
        <end position="43"/>
    </location>
</feature>
<comment type="caution">
    <text evidence="3">The sequence shown here is derived from an EMBL/GenBank/DDBJ whole genome shotgun (WGS) entry which is preliminary data.</text>
</comment>
<evidence type="ECO:0000313" key="3">
    <source>
        <dbReference type="EMBL" id="OJA16358.1"/>
    </source>
</evidence>
<dbReference type="Proteomes" id="UP000183567">
    <property type="component" value="Unassembled WGS sequence"/>
</dbReference>
<keyword evidence="2" id="KW-1133">Transmembrane helix</keyword>
<dbReference type="AlphaFoldDB" id="A0A1J8Q422"/>
<dbReference type="OrthoDB" id="444631at2759"/>
<evidence type="ECO:0000256" key="2">
    <source>
        <dbReference type="SAM" id="Phobius"/>
    </source>
</evidence>
<proteinExistence type="predicted"/>
<evidence type="ECO:0000256" key="1">
    <source>
        <dbReference type="SAM" id="MobiDB-lite"/>
    </source>
</evidence>
<protein>
    <recommendedName>
        <fullName evidence="5">Integral membrane protein</fullName>
    </recommendedName>
</protein>
<evidence type="ECO:0000313" key="4">
    <source>
        <dbReference type="Proteomes" id="UP000183567"/>
    </source>
</evidence>
<name>A0A1J8Q422_9AGAM</name>
<feature type="region of interest" description="Disordered" evidence="1">
    <location>
        <begin position="180"/>
        <end position="205"/>
    </location>
</feature>
<organism evidence="3 4">
    <name type="scientific">Rhizopogon vesiculosus</name>
    <dbReference type="NCBI Taxonomy" id="180088"/>
    <lineage>
        <taxon>Eukaryota</taxon>
        <taxon>Fungi</taxon>
        <taxon>Dikarya</taxon>
        <taxon>Basidiomycota</taxon>
        <taxon>Agaricomycotina</taxon>
        <taxon>Agaricomycetes</taxon>
        <taxon>Agaricomycetidae</taxon>
        <taxon>Boletales</taxon>
        <taxon>Suillineae</taxon>
        <taxon>Rhizopogonaceae</taxon>
        <taxon>Rhizopogon</taxon>
    </lineage>
</organism>
<evidence type="ECO:0008006" key="5">
    <source>
        <dbReference type="Google" id="ProtNLM"/>
    </source>
</evidence>
<feature type="transmembrane region" description="Helical" evidence="2">
    <location>
        <begin position="90"/>
        <end position="114"/>
    </location>
</feature>
<feature type="transmembrane region" description="Helical" evidence="2">
    <location>
        <begin position="55"/>
        <end position="78"/>
    </location>
</feature>
<feature type="compositionally biased region" description="Basic and acidic residues" evidence="1">
    <location>
        <begin position="191"/>
        <end position="205"/>
    </location>
</feature>
<reference evidence="3 4" key="1">
    <citation type="submission" date="2016-03" db="EMBL/GenBank/DDBJ databases">
        <title>Comparative genomics of the ectomycorrhizal sister species Rhizopogon vinicolor and Rhizopogon vesiculosus (Basidiomycota: Boletales) reveals a divergence of the mating type B locus.</title>
        <authorList>
            <person name="Mujic A.B."/>
            <person name="Kuo A."/>
            <person name="Tritt A."/>
            <person name="Lipzen A."/>
            <person name="Chen C."/>
            <person name="Johnson J."/>
            <person name="Sharma A."/>
            <person name="Barry K."/>
            <person name="Grigoriev I.V."/>
            <person name="Spatafora J.W."/>
        </authorList>
    </citation>
    <scope>NUCLEOTIDE SEQUENCE [LARGE SCALE GENOMIC DNA]</scope>
    <source>
        <strain evidence="3 4">AM-OR11-056</strain>
    </source>
</reference>